<gene>
    <name evidence="2" type="ORF">SBA1_180043</name>
</gene>
<dbReference type="InterPro" id="IPR052562">
    <property type="entry name" value="Ketohexokinase-related"/>
</dbReference>
<evidence type="ECO:0000313" key="3">
    <source>
        <dbReference type="Proteomes" id="UP000238701"/>
    </source>
</evidence>
<evidence type="ECO:0000259" key="1">
    <source>
        <dbReference type="Pfam" id="PF00294"/>
    </source>
</evidence>
<proteinExistence type="predicted"/>
<dbReference type="InterPro" id="IPR011611">
    <property type="entry name" value="PfkB_dom"/>
</dbReference>
<dbReference type="InterPro" id="IPR029056">
    <property type="entry name" value="Ribokinase-like"/>
</dbReference>
<dbReference type="PANTHER" id="PTHR42774">
    <property type="entry name" value="PHOSPHOTRANSFERASE SYSTEM TRANSPORT PROTEIN"/>
    <property type="match status" value="1"/>
</dbReference>
<sequence>MTHINGIRQKPSGLFAGLSTIDLTYMVDDIPKRNSKMSASVQVLAAGGPATNAAVTFAFLGGKSALVSFVGQHPLTDVIRSDLNQFAVRLHDFAGDHTGAPPISSILVLPGGERTVISANAQVFPPLDIRPDSQWFDEVDVVLVDGHHMPVCQTIAASARSRGLDIVLDAGSWKEGTGALLPSVDIALCSDDFRPPGCQNEKDVFEFLRDHGIERIAITRGMNSILYVNQDAAGEIAVERVTAVDTTGAGDIFHGAFCYQFSIRNDFVGALSFAAQVATFSCLHVGTRSWMEPFRETLSEASSSRGSR</sequence>
<dbReference type="PANTHER" id="PTHR42774:SF3">
    <property type="entry name" value="KETOHEXOKINASE"/>
    <property type="match status" value="1"/>
</dbReference>
<dbReference type="Gene3D" id="3.40.1190.20">
    <property type="match status" value="1"/>
</dbReference>
<dbReference type="Proteomes" id="UP000238701">
    <property type="component" value="Unassembled WGS sequence"/>
</dbReference>
<keyword evidence="2" id="KW-0808">Transferase</keyword>
<reference evidence="3" key="1">
    <citation type="submission" date="2018-02" db="EMBL/GenBank/DDBJ databases">
        <authorList>
            <person name="Hausmann B."/>
        </authorList>
    </citation>
    <scope>NUCLEOTIDE SEQUENCE [LARGE SCALE GENOMIC DNA]</scope>
    <source>
        <strain evidence="3">Peat soil MAG SbA1</strain>
    </source>
</reference>
<dbReference type="OrthoDB" id="9813569at2"/>
<protein>
    <submittedName>
        <fullName evidence="2">Sugar kinase, ribokinase</fullName>
    </submittedName>
</protein>
<dbReference type="SUPFAM" id="SSF53613">
    <property type="entry name" value="Ribokinase-like"/>
    <property type="match status" value="1"/>
</dbReference>
<dbReference type="AlphaFoldDB" id="A0A2U3KCL4"/>
<keyword evidence="2" id="KW-0418">Kinase</keyword>
<name>A0A2U3KCL4_9BACT</name>
<feature type="domain" description="Carbohydrate kinase PfkB" evidence="1">
    <location>
        <begin position="17"/>
        <end position="289"/>
    </location>
</feature>
<accession>A0A2U3KCL4</accession>
<evidence type="ECO:0000313" key="2">
    <source>
        <dbReference type="EMBL" id="SPF37414.1"/>
    </source>
</evidence>
<organism evidence="2 3">
    <name type="scientific">Candidatus Sulfotelmatobacter kueseliae</name>
    <dbReference type="NCBI Taxonomy" id="2042962"/>
    <lineage>
        <taxon>Bacteria</taxon>
        <taxon>Pseudomonadati</taxon>
        <taxon>Acidobacteriota</taxon>
        <taxon>Terriglobia</taxon>
        <taxon>Terriglobales</taxon>
        <taxon>Candidatus Korobacteraceae</taxon>
        <taxon>Candidatus Sulfotelmatobacter</taxon>
    </lineage>
</organism>
<dbReference type="Pfam" id="PF00294">
    <property type="entry name" value="PfkB"/>
    <property type="match status" value="1"/>
</dbReference>
<dbReference type="GO" id="GO:0016301">
    <property type="term" value="F:kinase activity"/>
    <property type="evidence" value="ECO:0007669"/>
    <property type="project" value="UniProtKB-KW"/>
</dbReference>
<dbReference type="EMBL" id="OMOD01000090">
    <property type="protein sequence ID" value="SPF37414.1"/>
    <property type="molecule type" value="Genomic_DNA"/>
</dbReference>